<evidence type="ECO:0000313" key="1">
    <source>
        <dbReference type="EMBL" id="PGF34953.1"/>
    </source>
</evidence>
<dbReference type="Proteomes" id="UP000226191">
    <property type="component" value="Unassembled WGS sequence"/>
</dbReference>
<keyword evidence="1" id="KW-0418">Kinase</keyword>
<accession>A0A2B7IYP8</accession>
<dbReference type="EMBL" id="MVCE01000002">
    <property type="protein sequence ID" value="PGF34953.1"/>
    <property type="molecule type" value="Genomic_DNA"/>
</dbReference>
<organism evidence="1 2">
    <name type="scientific">Cutibacterium acnes</name>
    <name type="common">Propionibacterium acnes</name>
    <dbReference type="NCBI Taxonomy" id="1747"/>
    <lineage>
        <taxon>Bacteria</taxon>
        <taxon>Bacillati</taxon>
        <taxon>Actinomycetota</taxon>
        <taxon>Actinomycetes</taxon>
        <taxon>Propionibacteriales</taxon>
        <taxon>Propionibacteriaceae</taxon>
        <taxon>Cutibacterium</taxon>
    </lineage>
</organism>
<gene>
    <name evidence="1" type="ORF">B1B09_04875</name>
</gene>
<keyword evidence="1" id="KW-0808">Transferase</keyword>
<name>A0A2B7IYP8_CUTAC</name>
<dbReference type="GO" id="GO:0016301">
    <property type="term" value="F:kinase activity"/>
    <property type="evidence" value="ECO:0007669"/>
    <property type="project" value="UniProtKB-KW"/>
</dbReference>
<comment type="caution">
    <text evidence="1">The sequence shown here is derived from an EMBL/GenBank/DDBJ whole genome shotgun (WGS) entry which is preliminary data.</text>
</comment>
<evidence type="ECO:0000313" key="2">
    <source>
        <dbReference type="Proteomes" id="UP000226191"/>
    </source>
</evidence>
<protein>
    <submittedName>
        <fullName evidence="1">Deoxypurine kinase</fullName>
    </submittedName>
</protein>
<reference evidence="1 2" key="1">
    <citation type="submission" date="2017-02" db="EMBL/GenBank/DDBJ databases">
        <title>Prevalence of linear plasmids in Cutibacterium acnes isolates obtained from cancerous prostatic tissue.</title>
        <authorList>
            <person name="Davidsson S."/>
            <person name="Bruggemann H."/>
        </authorList>
    </citation>
    <scope>NUCLEOTIDE SEQUENCE [LARGE SCALE GENOMIC DNA]</scope>
    <source>
        <strain evidence="1 2">11-78</strain>
    </source>
</reference>
<sequence length="65" mass="7433">MSQGRLRDRGIQESISQFAPVLAFLNSFRSCERSPTVIFEPLLDKVAKCLYRQIDTIGNRFPVIC</sequence>
<proteinExistence type="predicted"/>
<dbReference type="AlphaFoldDB" id="A0A2B7IYP8"/>